<dbReference type="EMBL" id="SDMP01000012">
    <property type="protein sequence ID" value="RYR26995.1"/>
    <property type="molecule type" value="Genomic_DNA"/>
</dbReference>
<proteinExistence type="predicted"/>
<reference evidence="2 3" key="1">
    <citation type="submission" date="2019-01" db="EMBL/GenBank/DDBJ databases">
        <title>Sequencing of cultivated peanut Arachis hypogaea provides insights into genome evolution and oil improvement.</title>
        <authorList>
            <person name="Chen X."/>
        </authorList>
    </citation>
    <scope>NUCLEOTIDE SEQUENCE [LARGE SCALE GENOMIC DNA]</scope>
    <source>
        <strain evidence="3">cv. Fuhuasheng</strain>
        <tissue evidence="2">Leaves</tissue>
    </source>
</reference>
<feature type="region of interest" description="Disordered" evidence="1">
    <location>
        <begin position="209"/>
        <end position="304"/>
    </location>
</feature>
<feature type="compositionally biased region" description="Polar residues" evidence="1">
    <location>
        <begin position="275"/>
        <end position="289"/>
    </location>
</feature>
<sequence length="318" mass="35750">MVALLLVVSFGLEGLGFGFLLMIEWRPKLGWRPYWSAAQKYKVVNGLEKFAVDLSTHECSCRRWQMSTYLGLDLEAFVADCYKKEAYLKCYESVIHPLNGPDLSERTTHGDVMPPPYRRPSHWPVKKRRSGAGEEEQSSRTHLSRGEGSKDAQYVVQLDTTKVDALNLLKMRPNNQRSLTKARRRNQAPTHILQLLREEGRLHLHSPLRKTDSATQPPSSAQSNSATQPKRPRGRPKGTTKPNYSVQPKLQLKKHTSPISSAPSSSSTQPNTTSLLASQPTLFTSSSQPVGHFSIRNSRAPHVSPKKLRLMAKLPPRK</sequence>
<evidence type="ECO:0000313" key="2">
    <source>
        <dbReference type="EMBL" id="RYR26995.1"/>
    </source>
</evidence>
<feature type="compositionally biased region" description="Basic residues" evidence="1">
    <location>
        <begin position="119"/>
        <end position="130"/>
    </location>
</feature>
<feature type="region of interest" description="Disordered" evidence="1">
    <location>
        <begin position="102"/>
        <end position="152"/>
    </location>
</feature>
<protein>
    <submittedName>
        <fullName evidence="2">Uncharacterized protein</fullName>
    </submittedName>
</protein>
<accession>A0A445AKQ9</accession>
<dbReference type="AlphaFoldDB" id="A0A445AKQ9"/>
<evidence type="ECO:0000313" key="3">
    <source>
        <dbReference type="Proteomes" id="UP000289738"/>
    </source>
</evidence>
<dbReference type="Proteomes" id="UP000289738">
    <property type="component" value="Chromosome B02"/>
</dbReference>
<name>A0A445AKQ9_ARAHY</name>
<feature type="compositionally biased region" description="Polar residues" evidence="1">
    <location>
        <begin position="213"/>
        <end position="228"/>
    </location>
</feature>
<feature type="compositionally biased region" description="Low complexity" evidence="1">
    <location>
        <begin position="257"/>
        <end position="274"/>
    </location>
</feature>
<organism evidence="2 3">
    <name type="scientific">Arachis hypogaea</name>
    <name type="common">Peanut</name>
    <dbReference type="NCBI Taxonomy" id="3818"/>
    <lineage>
        <taxon>Eukaryota</taxon>
        <taxon>Viridiplantae</taxon>
        <taxon>Streptophyta</taxon>
        <taxon>Embryophyta</taxon>
        <taxon>Tracheophyta</taxon>
        <taxon>Spermatophyta</taxon>
        <taxon>Magnoliopsida</taxon>
        <taxon>eudicotyledons</taxon>
        <taxon>Gunneridae</taxon>
        <taxon>Pentapetalae</taxon>
        <taxon>rosids</taxon>
        <taxon>fabids</taxon>
        <taxon>Fabales</taxon>
        <taxon>Fabaceae</taxon>
        <taxon>Papilionoideae</taxon>
        <taxon>50 kb inversion clade</taxon>
        <taxon>dalbergioids sensu lato</taxon>
        <taxon>Dalbergieae</taxon>
        <taxon>Pterocarpus clade</taxon>
        <taxon>Arachis</taxon>
    </lineage>
</organism>
<keyword evidence="3" id="KW-1185">Reference proteome</keyword>
<evidence type="ECO:0000256" key="1">
    <source>
        <dbReference type="SAM" id="MobiDB-lite"/>
    </source>
</evidence>
<comment type="caution">
    <text evidence="2">The sequence shown here is derived from an EMBL/GenBank/DDBJ whole genome shotgun (WGS) entry which is preliminary data.</text>
</comment>
<gene>
    <name evidence="2" type="ORF">Ahy_B02g061316</name>
</gene>